<protein>
    <recommendedName>
        <fullName evidence="5">Carbon storage regulator</fullName>
    </recommendedName>
</protein>
<dbReference type="HAMAP" id="MF_00167">
    <property type="entry name" value="CsrA"/>
    <property type="match status" value="1"/>
</dbReference>
<evidence type="ECO:0000313" key="4">
    <source>
        <dbReference type="EMBL" id="KKN85039.1"/>
    </source>
</evidence>
<evidence type="ECO:0008006" key="5">
    <source>
        <dbReference type="Google" id="ProtNLM"/>
    </source>
</evidence>
<sequence length="61" mass="6681">MLVLTRNICESIIINEEITVTILSVKGGQVRIGVSAPKEIAVDRKEIYERKVAGRELASAV</sequence>
<dbReference type="InterPro" id="IPR036107">
    <property type="entry name" value="CsrA_sf"/>
</dbReference>
<dbReference type="GO" id="GO:0045947">
    <property type="term" value="P:negative regulation of translational initiation"/>
    <property type="evidence" value="ECO:0007669"/>
    <property type="project" value="TreeGrafter"/>
</dbReference>
<proteinExistence type="inferred from homology"/>
<keyword evidence="2" id="KW-0810">Translation regulation</keyword>
<comment type="caution">
    <text evidence="4">The sequence shown here is derived from an EMBL/GenBank/DDBJ whole genome shotgun (WGS) entry which is preliminary data.</text>
</comment>
<dbReference type="EMBL" id="LAZR01000163">
    <property type="protein sequence ID" value="KKN85039.1"/>
    <property type="molecule type" value="Genomic_DNA"/>
</dbReference>
<dbReference type="AlphaFoldDB" id="A0A0F9U0F1"/>
<organism evidence="4">
    <name type="scientific">marine sediment metagenome</name>
    <dbReference type="NCBI Taxonomy" id="412755"/>
    <lineage>
        <taxon>unclassified sequences</taxon>
        <taxon>metagenomes</taxon>
        <taxon>ecological metagenomes</taxon>
    </lineage>
</organism>
<dbReference type="NCBIfam" id="NF002469">
    <property type="entry name" value="PRK01712.1"/>
    <property type="match status" value="1"/>
</dbReference>
<dbReference type="GO" id="GO:0006402">
    <property type="term" value="P:mRNA catabolic process"/>
    <property type="evidence" value="ECO:0007669"/>
    <property type="project" value="InterPro"/>
</dbReference>
<keyword evidence="1" id="KW-0963">Cytoplasm</keyword>
<dbReference type="SUPFAM" id="SSF117130">
    <property type="entry name" value="CsrA-like"/>
    <property type="match status" value="1"/>
</dbReference>
<dbReference type="NCBIfam" id="TIGR00202">
    <property type="entry name" value="csrA"/>
    <property type="match status" value="1"/>
</dbReference>
<dbReference type="GO" id="GO:0048027">
    <property type="term" value="F:mRNA 5'-UTR binding"/>
    <property type="evidence" value="ECO:0007669"/>
    <property type="project" value="TreeGrafter"/>
</dbReference>
<evidence type="ECO:0000256" key="1">
    <source>
        <dbReference type="ARBA" id="ARBA00022490"/>
    </source>
</evidence>
<dbReference type="PANTHER" id="PTHR34984:SF1">
    <property type="entry name" value="CARBON STORAGE REGULATOR"/>
    <property type="match status" value="1"/>
</dbReference>
<gene>
    <name evidence="4" type="ORF">LCGC14_0282080</name>
</gene>
<dbReference type="GO" id="GO:0006109">
    <property type="term" value="P:regulation of carbohydrate metabolic process"/>
    <property type="evidence" value="ECO:0007669"/>
    <property type="project" value="InterPro"/>
</dbReference>
<dbReference type="Pfam" id="PF02599">
    <property type="entry name" value="CsrA"/>
    <property type="match status" value="1"/>
</dbReference>
<name>A0A0F9U0F1_9ZZZZ</name>
<dbReference type="InterPro" id="IPR003751">
    <property type="entry name" value="CsrA"/>
</dbReference>
<dbReference type="PANTHER" id="PTHR34984">
    <property type="entry name" value="CARBON STORAGE REGULATOR"/>
    <property type="match status" value="1"/>
</dbReference>
<dbReference type="Gene3D" id="2.60.40.4380">
    <property type="entry name" value="Translational regulator CsrA"/>
    <property type="match status" value="1"/>
</dbReference>
<evidence type="ECO:0000256" key="2">
    <source>
        <dbReference type="ARBA" id="ARBA00022845"/>
    </source>
</evidence>
<evidence type="ECO:0000256" key="3">
    <source>
        <dbReference type="ARBA" id="ARBA00022884"/>
    </source>
</evidence>
<dbReference type="GO" id="GO:0005829">
    <property type="term" value="C:cytosol"/>
    <property type="evidence" value="ECO:0007669"/>
    <property type="project" value="TreeGrafter"/>
</dbReference>
<keyword evidence="3" id="KW-0694">RNA-binding</keyword>
<accession>A0A0F9U0F1</accession>
<reference evidence="4" key="1">
    <citation type="journal article" date="2015" name="Nature">
        <title>Complex archaea that bridge the gap between prokaryotes and eukaryotes.</title>
        <authorList>
            <person name="Spang A."/>
            <person name="Saw J.H."/>
            <person name="Jorgensen S.L."/>
            <person name="Zaremba-Niedzwiedzka K."/>
            <person name="Martijn J."/>
            <person name="Lind A.E."/>
            <person name="van Eijk R."/>
            <person name="Schleper C."/>
            <person name="Guy L."/>
            <person name="Ettema T.J."/>
        </authorList>
    </citation>
    <scope>NUCLEOTIDE SEQUENCE</scope>
</reference>